<proteinExistence type="predicted"/>
<dbReference type="Proteomes" id="UP000050495">
    <property type="component" value="Unassembled WGS sequence"/>
</dbReference>
<dbReference type="AlphaFoldDB" id="A0AB36FIR9"/>
<comment type="caution">
    <text evidence="1">The sequence shown here is derived from an EMBL/GenBank/DDBJ whole genome shotgun (WGS) entry which is preliminary data.</text>
</comment>
<evidence type="ECO:0000313" key="2">
    <source>
        <dbReference type="Proteomes" id="UP000050495"/>
    </source>
</evidence>
<accession>A0AB36FIR9</accession>
<gene>
    <name evidence="1" type="ORF">AN696_0212575</name>
</gene>
<reference evidence="1 2" key="1">
    <citation type="submission" date="2016-04" db="EMBL/GenBank/DDBJ databases">
        <authorList>
            <person name="Osei Sekyere J."/>
            <person name="Sivertsen A."/>
            <person name="Pedersen A.T."/>
            <person name="Sundsfjord A."/>
        </authorList>
    </citation>
    <scope>NUCLEOTIDE SEQUENCE [LARGE SCALE GENOMIC DNA]</scope>
    <source>
        <strain evidence="1 2">ST435:939705067</strain>
    </source>
</reference>
<organism evidence="1 2">
    <name type="scientific">Enterobacter asburiae</name>
    <dbReference type="NCBI Taxonomy" id="61645"/>
    <lineage>
        <taxon>Bacteria</taxon>
        <taxon>Pseudomonadati</taxon>
        <taxon>Pseudomonadota</taxon>
        <taxon>Gammaproteobacteria</taxon>
        <taxon>Enterobacterales</taxon>
        <taxon>Enterobacteriaceae</taxon>
        <taxon>Enterobacter</taxon>
        <taxon>Enterobacter cloacae complex</taxon>
    </lineage>
</organism>
<sequence length="37" mass="4150">MRPITVKYGGNGMPLLTVQCRVYPGIVLSQVEEESRK</sequence>
<protein>
    <submittedName>
        <fullName evidence="1">Uncharacterized protein</fullName>
    </submittedName>
</protein>
<dbReference type="EMBL" id="LJEY02000146">
    <property type="protein sequence ID" value="OEH16280.1"/>
    <property type="molecule type" value="Genomic_DNA"/>
</dbReference>
<evidence type="ECO:0000313" key="1">
    <source>
        <dbReference type="EMBL" id="OEH16280.1"/>
    </source>
</evidence>
<name>A0AB36FIR9_ENTAS</name>